<feature type="transmembrane region" description="Helical" evidence="6">
    <location>
        <begin position="12"/>
        <end position="37"/>
    </location>
</feature>
<feature type="domain" description="EamA" evidence="7">
    <location>
        <begin position="21"/>
        <end position="148"/>
    </location>
</feature>
<dbReference type="InterPro" id="IPR050638">
    <property type="entry name" value="AA-Vitamin_Transporters"/>
</dbReference>
<dbReference type="KEGG" id="tsa:AciPR4_3414"/>
<dbReference type="SUPFAM" id="SSF103481">
    <property type="entry name" value="Multidrug resistance efflux transporter EmrE"/>
    <property type="match status" value="2"/>
</dbReference>
<dbReference type="eggNOG" id="COG0697">
    <property type="taxonomic scope" value="Bacteria"/>
</dbReference>
<gene>
    <name evidence="8" type="ordered locus">AciPR4_3414</name>
</gene>
<dbReference type="Gene3D" id="1.10.3730.20">
    <property type="match status" value="1"/>
</dbReference>
<organism evidence="8 9">
    <name type="scientific">Terriglobus saanensis (strain ATCC BAA-1853 / DSM 23119 / SP1PR4)</name>
    <dbReference type="NCBI Taxonomy" id="401053"/>
    <lineage>
        <taxon>Bacteria</taxon>
        <taxon>Pseudomonadati</taxon>
        <taxon>Acidobacteriota</taxon>
        <taxon>Terriglobia</taxon>
        <taxon>Terriglobales</taxon>
        <taxon>Acidobacteriaceae</taxon>
        <taxon>Terriglobus</taxon>
    </lineage>
</organism>
<dbReference type="AlphaFoldDB" id="E8UXE4"/>
<accession>E8UXE4</accession>
<comment type="subcellular location">
    <subcellularLocation>
        <location evidence="1">Membrane</location>
        <topology evidence="1">Multi-pass membrane protein</topology>
    </subcellularLocation>
</comment>
<feature type="transmembrane region" description="Helical" evidence="6">
    <location>
        <begin position="75"/>
        <end position="93"/>
    </location>
</feature>
<feature type="transmembrane region" description="Helical" evidence="6">
    <location>
        <begin position="43"/>
        <end position="63"/>
    </location>
</feature>
<feature type="transmembrane region" description="Helical" evidence="6">
    <location>
        <begin position="131"/>
        <end position="149"/>
    </location>
</feature>
<evidence type="ECO:0000256" key="5">
    <source>
        <dbReference type="ARBA" id="ARBA00023136"/>
    </source>
</evidence>
<proteinExistence type="inferred from homology"/>
<name>E8UXE4_TERSS</name>
<feature type="transmembrane region" description="Helical" evidence="6">
    <location>
        <begin position="282"/>
        <end position="300"/>
    </location>
</feature>
<keyword evidence="4 6" id="KW-1133">Transmembrane helix</keyword>
<dbReference type="Pfam" id="PF00892">
    <property type="entry name" value="EamA"/>
    <property type="match status" value="2"/>
</dbReference>
<keyword evidence="3 6" id="KW-0812">Transmembrane</keyword>
<sequence>MGLIEKEAKRARLLVLVAFGCVYFFWGSTFVAIRYVVRFISPAFTSGLRYAIAGSLLMAILAARGKSVRVSRRELVRLLVIGLMLLTGNNVLLAWGEQYVSSGMASLIMASIPILIALLETVVPGGEPLNGVGWVGTTLGVGGMVLLLWPSLHLPEGTNGGVLLACGILMLGGVSWAVGSVVARRWTSSADPMVASAWQMLMGGATNIGIGSVLGGWHTAHWTRGVVLGLLWLAIFGSLIGYSAYTYLLHHVPVAKVATYAYVNPIVAVLLGAIFLGERLRGLEWVGMGVILLAVATVTASKAKPRVAEDIVAARRV</sequence>
<feature type="transmembrane region" description="Helical" evidence="6">
    <location>
        <begin position="226"/>
        <end position="245"/>
    </location>
</feature>
<protein>
    <recommendedName>
        <fullName evidence="7">EamA domain-containing protein</fullName>
    </recommendedName>
</protein>
<evidence type="ECO:0000259" key="7">
    <source>
        <dbReference type="Pfam" id="PF00892"/>
    </source>
</evidence>
<dbReference type="PANTHER" id="PTHR32322:SF2">
    <property type="entry name" value="EAMA DOMAIN-CONTAINING PROTEIN"/>
    <property type="match status" value="1"/>
</dbReference>
<keyword evidence="9" id="KW-1185">Reference proteome</keyword>
<evidence type="ECO:0000313" key="9">
    <source>
        <dbReference type="Proteomes" id="UP000006844"/>
    </source>
</evidence>
<evidence type="ECO:0000256" key="2">
    <source>
        <dbReference type="ARBA" id="ARBA00007362"/>
    </source>
</evidence>
<dbReference type="STRING" id="401053.AciPR4_3414"/>
<comment type="similarity">
    <text evidence="2">Belongs to the EamA transporter family.</text>
</comment>
<dbReference type="InterPro" id="IPR000620">
    <property type="entry name" value="EamA_dom"/>
</dbReference>
<evidence type="ECO:0000256" key="3">
    <source>
        <dbReference type="ARBA" id="ARBA00022692"/>
    </source>
</evidence>
<dbReference type="EMBL" id="CP002467">
    <property type="protein sequence ID" value="ADV84168.1"/>
    <property type="molecule type" value="Genomic_DNA"/>
</dbReference>
<dbReference type="GO" id="GO:0016020">
    <property type="term" value="C:membrane"/>
    <property type="evidence" value="ECO:0007669"/>
    <property type="project" value="UniProtKB-SubCell"/>
</dbReference>
<dbReference type="InterPro" id="IPR037185">
    <property type="entry name" value="EmrE-like"/>
</dbReference>
<feature type="transmembrane region" description="Helical" evidence="6">
    <location>
        <begin position="257"/>
        <end position="276"/>
    </location>
</feature>
<feature type="transmembrane region" description="Helical" evidence="6">
    <location>
        <begin position="195"/>
        <end position="214"/>
    </location>
</feature>
<dbReference type="HOGENOM" id="CLU_033863_5_1_0"/>
<feature type="transmembrane region" description="Helical" evidence="6">
    <location>
        <begin position="99"/>
        <end position="119"/>
    </location>
</feature>
<dbReference type="PANTHER" id="PTHR32322">
    <property type="entry name" value="INNER MEMBRANE TRANSPORTER"/>
    <property type="match status" value="1"/>
</dbReference>
<dbReference type="Proteomes" id="UP000006844">
    <property type="component" value="Chromosome"/>
</dbReference>
<keyword evidence="5 6" id="KW-0472">Membrane</keyword>
<reference evidence="8 9" key="1">
    <citation type="journal article" date="2012" name="Stand. Genomic Sci.">
        <title>Complete genome sequence of Terriglobus saanensis type strain SP1PR4(T), an Acidobacteria from tundra soil.</title>
        <authorList>
            <person name="Rawat S.R."/>
            <person name="Mannisto M.K."/>
            <person name="Starovoytov V."/>
            <person name="Goodwin L."/>
            <person name="Nolan M."/>
            <person name="Hauser L."/>
            <person name="Land M."/>
            <person name="Davenport K.W."/>
            <person name="Woyke T."/>
            <person name="Haggblom M.M."/>
        </authorList>
    </citation>
    <scope>NUCLEOTIDE SEQUENCE</scope>
    <source>
        <strain evidence="9">ATCC BAA-1853 / DSM 23119 / SP1PR4</strain>
    </source>
</reference>
<evidence type="ECO:0000256" key="4">
    <source>
        <dbReference type="ARBA" id="ARBA00022989"/>
    </source>
</evidence>
<dbReference type="RefSeq" id="WP_013569899.1">
    <property type="nucleotide sequence ID" value="NC_014963.1"/>
</dbReference>
<evidence type="ECO:0000256" key="6">
    <source>
        <dbReference type="SAM" id="Phobius"/>
    </source>
</evidence>
<feature type="transmembrane region" description="Helical" evidence="6">
    <location>
        <begin position="161"/>
        <end position="183"/>
    </location>
</feature>
<evidence type="ECO:0000313" key="8">
    <source>
        <dbReference type="EMBL" id="ADV84168.1"/>
    </source>
</evidence>
<evidence type="ECO:0000256" key="1">
    <source>
        <dbReference type="ARBA" id="ARBA00004141"/>
    </source>
</evidence>
<feature type="domain" description="EamA" evidence="7">
    <location>
        <begin position="167"/>
        <end position="298"/>
    </location>
</feature>